<keyword evidence="2" id="KW-1185">Reference proteome</keyword>
<gene>
    <name evidence="1" type="ORF">WA026_000648</name>
</gene>
<accession>A0AAW1V6M4</accession>
<reference evidence="1 2" key="1">
    <citation type="submission" date="2023-03" db="EMBL/GenBank/DDBJ databases">
        <title>Genome insight into feeding habits of ladybird beetles.</title>
        <authorList>
            <person name="Li H.-S."/>
            <person name="Huang Y.-H."/>
            <person name="Pang H."/>
        </authorList>
    </citation>
    <scope>NUCLEOTIDE SEQUENCE [LARGE SCALE GENOMIC DNA]</scope>
    <source>
        <strain evidence="1">SYSU_2023b</strain>
        <tissue evidence="1">Whole body</tissue>
    </source>
</reference>
<dbReference type="EMBL" id="JARQZJ010000121">
    <property type="protein sequence ID" value="KAK9888397.1"/>
    <property type="molecule type" value="Genomic_DNA"/>
</dbReference>
<dbReference type="AlphaFoldDB" id="A0AAW1V6M4"/>
<dbReference type="PANTHER" id="PTHR45913">
    <property type="entry name" value="EPM2A-INTERACTING PROTEIN 1"/>
    <property type="match status" value="1"/>
</dbReference>
<protein>
    <submittedName>
        <fullName evidence="1">Uncharacterized protein</fullName>
    </submittedName>
</protein>
<evidence type="ECO:0000313" key="2">
    <source>
        <dbReference type="Proteomes" id="UP001431783"/>
    </source>
</evidence>
<name>A0AAW1V6M4_9CUCU</name>
<evidence type="ECO:0000313" key="1">
    <source>
        <dbReference type="EMBL" id="KAK9888397.1"/>
    </source>
</evidence>
<sequence length="121" mass="14249">MRNKLFIKHINEKKLDHFPNCKKAVEEARINFHWKNDNMKDIMKLQSQFSDRFNDFEKVLSKVKIFANHFSCDIEVVPSHLQINVIAFQSNDTFKSSFYGIHDVNFIAAYHLNLMKGLLSS</sequence>
<comment type="caution">
    <text evidence="1">The sequence shown here is derived from an EMBL/GenBank/DDBJ whole genome shotgun (WGS) entry which is preliminary data.</text>
</comment>
<dbReference type="PANTHER" id="PTHR45913:SF5">
    <property type="entry name" value="GENERAL TRANSCRIPTION FACTOR II-I REPEAT DOMAIN-CONTAINING PROTEIN 2A-LIKE PROTEIN"/>
    <property type="match status" value="1"/>
</dbReference>
<organism evidence="1 2">
    <name type="scientific">Henosepilachna vigintioctopunctata</name>
    <dbReference type="NCBI Taxonomy" id="420089"/>
    <lineage>
        <taxon>Eukaryota</taxon>
        <taxon>Metazoa</taxon>
        <taxon>Ecdysozoa</taxon>
        <taxon>Arthropoda</taxon>
        <taxon>Hexapoda</taxon>
        <taxon>Insecta</taxon>
        <taxon>Pterygota</taxon>
        <taxon>Neoptera</taxon>
        <taxon>Endopterygota</taxon>
        <taxon>Coleoptera</taxon>
        <taxon>Polyphaga</taxon>
        <taxon>Cucujiformia</taxon>
        <taxon>Coccinelloidea</taxon>
        <taxon>Coccinellidae</taxon>
        <taxon>Epilachninae</taxon>
        <taxon>Epilachnini</taxon>
        <taxon>Henosepilachna</taxon>
    </lineage>
</organism>
<dbReference type="Proteomes" id="UP001431783">
    <property type="component" value="Unassembled WGS sequence"/>
</dbReference>
<proteinExistence type="predicted"/>